<dbReference type="EMBL" id="PEJG01000185">
    <property type="protein sequence ID" value="PIH08871.1"/>
    <property type="molecule type" value="Genomic_DNA"/>
</dbReference>
<dbReference type="GO" id="GO:0005886">
    <property type="term" value="C:plasma membrane"/>
    <property type="evidence" value="ECO:0007669"/>
    <property type="project" value="TreeGrafter"/>
</dbReference>
<protein>
    <submittedName>
        <fullName evidence="7">Sodium:proton exchanger</fullName>
    </submittedName>
</protein>
<organism evidence="7 8">
    <name type="scientific">Staphylococcus epidermidis</name>
    <dbReference type="NCBI Taxonomy" id="1282"/>
    <lineage>
        <taxon>Bacteria</taxon>
        <taxon>Bacillati</taxon>
        <taxon>Bacillota</taxon>
        <taxon>Bacilli</taxon>
        <taxon>Bacillales</taxon>
        <taxon>Staphylococcaceae</taxon>
        <taxon>Staphylococcus</taxon>
    </lineage>
</organism>
<evidence type="ECO:0000259" key="6">
    <source>
        <dbReference type="Pfam" id="PF00999"/>
    </source>
</evidence>
<keyword evidence="3 5" id="KW-1133">Transmembrane helix</keyword>
<evidence type="ECO:0000256" key="5">
    <source>
        <dbReference type="SAM" id="Phobius"/>
    </source>
</evidence>
<dbReference type="InterPro" id="IPR006153">
    <property type="entry name" value="Cation/H_exchanger_TM"/>
</dbReference>
<dbReference type="GO" id="GO:1902600">
    <property type="term" value="P:proton transmembrane transport"/>
    <property type="evidence" value="ECO:0007669"/>
    <property type="project" value="InterPro"/>
</dbReference>
<keyword evidence="4 5" id="KW-0472">Membrane</keyword>
<evidence type="ECO:0000256" key="2">
    <source>
        <dbReference type="ARBA" id="ARBA00022692"/>
    </source>
</evidence>
<reference evidence="7 8" key="1">
    <citation type="submission" date="2017-10" db="EMBL/GenBank/DDBJ databases">
        <title>genome sequences of Staph epi in chlorhexidine trial.</title>
        <authorList>
            <person name="Greninger A.L."/>
            <person name="Addetia A."/>
            <person name="Qin X."/>
            <person name="Zerr D."/>
        </authorList>
    </citation>
    <scope>NUCLEOTIDE SEQUENCE [LARGE SCALE GENOMIC DNA]</scope>
    <source>
        <strain evidence="7 8">SCH-17</strain>
    </source>
</reference>
<evidence type="ECO:0000313" key="8">
    <source>
        <dbReference type="Proteomes" id="UP000228502"/>
    </source>
</evidence>
<accession>A0AAE5QU66</accession>
<feature type="transmembrane region" description="Helical" evidence="5">
    <location>
        <begin position="79"/>
        <end position="97"/>
    </location>
</feature>
<keyword evidence="2 5" id="KW-0812">Transmembrane</keyword>
<dbReference type="AlphaFoldDB" id="A0AAE5QU66"/>
<feature type="transmembrane region" description="Helical" evidence="5">
    <location>
        <begin position="29"/>
        <end position="59"/>
    </location>
</feature>
<dbReference type="PANTHER" id="PTHR46157:SF4">
    <property type="entry name" value="K(+) EFFLUX ANTIPORTER 3, CHLOROPLASTIC"/>
    <property type="match status" value="1"/>
</dbReference>
<dbReference type="Proteomes" id="UP000228502">
    <property type="component" value="Unassembled WGS sequence"/>
</dbReference>
<name>A0AAE5QU66_STAEP</name>
<evidence type="ECO:0000256" key="1">
    <source>
        <dbReference type="ARBA" id="ARBA00004141"/>
    </source>
</evidence>
<sequence length="154" mass="16457">LAVAGLVLAGRFLLRPLFRIIGNLGEREMFVFAALFTVVAAAAIMEALGLSTALGAFVAGVMLADSPYRHELEADVEPFRSILLVLFFLAVGMRLDLHAIAGRPFFVIGMALALIATKAVIICGIGMAFRMKWRAALALGLLLSQGGEFGFVLF</sequence>
<dbReference type="RefSeq" id="WP_180268234.1">
    <property type="nucleotide sequence ID" value="NZ_PEJG01000185.1"/>
</dbReference>
<evidence type="ECO:0000256" key="4">
    <source>
        <dbReference type="ARBA" id="ARBA00023136"/>
    </source>
</evidence>
<gene>
    <name evidence="7" type="ORF">CTJ08_14155</name>
</gene>
<dbReference type="PANTHER" id="PTHR46157">
    <property type="entry name" value="K(+) EFFLUX ANTIPORTER 3, CHLOROPLASTIC"/>
    <property type="match status" value="1"/>
</dbReference>
<evidence type="ECO:0000313" key="7">
    <source>
        <dbReference type="EMBL" id="PIH08871.1"/>
    </source>
</evidence>
<dbReference type="Pfam" id="PF00999">
    <property type="entry name" value="Na_H_Exchanger"/>
    <property type="match status" value="1"/>
</dbReference>
<feature type="transmembrane region" description="Helical" evidence="5">
    <location>
        <begin position="104"/>
        <end position="129"/>
    </location>
</feature>
<comment type="subcellular location">
    <subcellularLocation>
        <location evidence="1">Membrane</location>
        <topology evidence="1">Multi-pass membrane protein</topology>
    </subcellularLocation>
</comment>
<dbReference type="GO" id="GO:0015297">
    <property type="term" value="F:antiporter activity"/>
    <property type="evidence" value="ECO:0007669"/>
    <property type="project" value="InterPro"/>
</dbReference>
<feature type="domain" description="Cation/H+ exchanger transmembrane" evidence="6">
    <location>
        <begin position="2"/>
        <end position="153"/>
    </location>
</feature>
<comment type="caution">
    <text evidence="7">The sequence shown here is derived from an EMBL/GenBank/DDBJ whole genome shotgun (WGS) entry which is preliminary data.</text>
</comment>
<evidence type="ECO:0000256" key="3">
    <source>
        <dbReference type="ARBA" id="ARBA00022989"/>
    </source>
</evidence>
<feature type="non-terminal residue" evidence="7">
    <location>
        <position position="154"/>
    </location>
</feature>
<dbReference type="InterPro" id="IPR038770">
    <property type="entry name" value="Na+/solute_symporter_sf"/>
</dbReference>
<proteinExistence type="predicted"/>
<dbReference type="Gene3D" id="1.20.1530.20">
    <property type="match status" value="1"/>
</dbReference>
<feature type="non-terminal residue" evidence="7">
    <location>
        <position position="1"/>
    </location>
</feature>